<sequence>MRKAIEYIKTFTNNNEGEIKFWLYFEKTWLTWFPPNVWNTSDISDLDLKNRTNNALERYHRRLNQFVVNAHPNICAFAEIIKDEFTFYEEKCAEIRQNGGSATFSQNTFPQDTVAQKYISQKNSERRSSANTLPQYTVLQNMFLQDTIPQDTFLQAYFRILIFSKSVLPNLHV</sequence>
<reference evidence="1 2" key="1">
    <citation type="journal article" date="2014" name="Genome Biol. Evol.">
        <title>The genome of the myxosporean Thelohanellus kitauei shows adaptations to nutrient acquisition within its fish host.</title>
        <authorList>
            <person name="Yang Y."/>
            <person name="Xiong J."/>
            <person name="Zhou Z."/>
            <person name="Huo F."/>
            <person name="Miao W."/>
            <person name="Ran C."/>
            <person name="Liu Y."/>
            <person name="Zhang J."/>
            <person name="Feng J."/>
            <person name="Wang M."/>
            <person name="Wang M."/>
            <person name="Wang L."/>
            <person name="Yao B."/>
        </authorList>
    </citation>
    <scope>NUCLEOTIDE SEQUENCE [LARGE SCALE GENOMIC DNA]</scope>
    <source>
        <strain evidence="1">Wuqing</strain>
    </source>
</reference>
<organism evidence="1 2">
    <name type="scientific">Thelohanellus kitauei</name>
    <name type="common">Myxosporean</name>
    <dbReference type="NCBI Taxonomy" id="669202"/>
    <lineage>
        <taxon>Eukaryota</taxon>
        <taxon>Metazoa</taxon>
        <taxon>Cnidaria</taxon>
        <taxon>Myxozoa</taxon>
        <taxon>Myxosporea</taxon>
        <taxon>Bivalvulida</taxon>
        <taxon>Platysporina</taxon>
        <taxon>Myxobolidae</taxon>
        <taxon>Thelohanellus</taxon>
    </lineage>
</organism>
<name>A0A0C2JUZ8_THEKT</name>
<keyword evidence="2" id="KW-1185">Reference proteome</keyword>
<proteinExistence type="predicted"/>
<evidence type="ECO:0000313" key="2">
    <source>
        <dbReference type="Proteomes" id="UP000031668"/>
    </source>
</evidence>
<comment type="caution">
    <text evidence="1">The sequence shown here is derived from an EMBL/GenBank/DDBJ whole genome shotgun (WGS) entry which is preliminary data.</text>
</comment>
<dbReference type="OrthoDB" id="119397at2759"/>
<dbReference type="EMBL" id="JWZT01000923">
    <property type="protein sequence ID" value="KII73238.1"/>
    <property type="molecule type" value="Genomic_DNA"/>
</dbReference>
<gene>
    <name evidence="1" type="ORF">RF11_09826</name>
</gene>
<dbReference type="Proteomes" id="UP000031668">
    <property type="component" value="Unassembled WGS sequence"/>
</dbReference>
<dbReference type="AlphaFoldDB" id="A0A0C2JUZ8"/>
<evidence type="ECO:0000313" key="1">
    <source>
        <dbReference type="EMBL" id="KII73238.1"/>
    </source>
</evidence>
<accession>A0A0C2JUZ8</accession>
<protein>
    <submittedName>
        <fullName evidence="1">Uncharacterized protein</fullName>
    </submittedName>
</protein>